<feature type="region of interest" description="Disordered" evidence="1">
    <location>
        <begin position="569"/>
        <end position="593"/>
    </location>
</feature>
<evidence type="ECO:0000313" key="3">
    <source>
        <dbReference type="Proteomes" id="UP000292702"/>
    </source>
</evidence>
<evidence type="ECO:0000256" key="1">
    <source>
        <dbReference type="SAM" id="MobiDB-lite"/>
    </source>
</evidence>
<feature type="region of interest" description="Disordered" evidence="1">
    <location>
        <begin position="606"/>
        <end position="634"/>
    </location>
</feature>
<feature type="compositionally biased region" description="Low complexity" evidence="1">
    <location>
        <begin position="616"/>
        <end position="633"/>
    </location>
</feature>
<dbReference type="AlphaFoldDB" id="A0A4R0RHF7"/>
<dbReference type="Proteomes" id="UP000292702">
    <property type="component" value="Unassembled WGS sequence"/>
</dbReference>
<organism evidence="2 3">
    <name type="scientific">Steccherinum ochraceum</name>
    <dbReference type="NCBI Taxonomy" id="92696"/>
    <lineage>
        <taxon>Eukaryota</taxon>
        <taxon>Fungi</taxon>
        <taxon>Dikarya</taxon>
        <taxon>Basidiomycota</taxon>
        <taxon>Agaricomycotina</taxon>
        <taxon>Agaricomycetes</taxon>
        <taxon>Polyporales</taxon>
        <taxon>Steccherinaceae</taxon>
        <taxon>Steccherinum</taxon>
    </lineage>
</organism>
<protein>
    <submittedName>
        <fullName evidence="2">Uncharacterized protein</fullName>
    </submittedName>
</protein>
<reference evidence="2 3" key="1">
    <citation type="submission" date="2018-11" db="EMBL/GenBank/DDBJ databases">
        <title>Genome assembly of Steccherinum ochraceum LE-BIN_3174, the white-rot fungus of the Steccherinaceae family (The Residual Polyporoid clade, Polyporales, Basidiomycota).</title>
        <authorList>
            <person name="Fedorova T.V."/>
            <person name="Glazunova O.A."/>
            <person name="Landesman E.O."/>
            <person name="Moiseenko K.V."/>
            <person name="Psurtseva N.V."/>
            <person name="Savinova O.S."/>
            <person name="Shakhova N.V."/>
            <person name="Tyazhelova T.V."/>
            <person name="Vasina D.V."/>
        </authorList>
    </citation>
    <scope>NUCLEOTIDE SEQUENCE [LARGE SCALE GENOMIC DNA]</scope>
    <source>
        <strain evidence="2 3">LE-BIN_3174</strain>
    </source>
</reference>
<sequence length="720" mass="77644">MSAPDPQPVVQVVAEGAPPTRFADRLQRDIDPIGRVSWSLVVSEEPEKVAAWLLYLHRREHRIVYELAVVLTDVLKSVTRKEHPQQCKIWAQTRLACVVMDLVMEPGMFSDDEDSFKNLVYGSQLLSLLRFSLRILVGKYDVPYKRQYADRHDRDCAKDLLTRMEAFINAMWNLRHLIPKNPTSDADLGRHHERFLQFASPAHKCVLTMTQIYDKEHKRTPPPQMRAAHFVLYYWTYSPNVKDCVVVQKFLHYSITDHQEDPSAFALSVLRAHPAFGLDLSMKICSLLRDEECVDYRAQTLMSICAHFVQHAPELFARIATSGGKGGLIPSMMFSCQRQMCSSPESTYSIVVHYAMESFLHFFRIRETGPDILHNFGSYAAEYNFISILSCARVWHDTIARLKSVRPSSATQRALKAKALTTWREYGDDICVKEGVNVITLKEPSQLCDFEPYWDITRRCFWKHPLLASAAPALVARGRVSNLRTSGSATTGNSGNANGGSVANVATGESAVFNGRFSRNRAGDGGRSISGDAIGGNGIGGGNAVSGNSGNANGGDVLNEATGESAVINLGSNHAGNGGTSRSGDAIGGNSYTKRSSKVDALRYKYKSFTPPPPTSGSATSGSSGDANGGSVANIATGESTIRNNGHNTAGDGGRSISGDAIGGNGVNGGSAKSGNAGNANGGDVINEATGKSKIINNGSNRAGDGGVSRSGDAIGGNSS</sequence>
<comment type="caution">
    <text evidence="2">The sequence shown here is derived from an EMBL/GenBank/DDBJ whole genome shotgun (WGS) entry which is preliminary data.</text>
</comment>
<dbReference type="OrthoDB" id="10677238at2759"/>
<proteinExistence type="predicted"/>
<name>A0A4R0RHF7_9APHY</name>
<dbReference type="EMBL" id="RWJN01000194">
    <property type="protein sequence ID" value="TCD65185.1"/>
    <property type="molecule type" value="Genomic_DNA"/>
</dbReference>
<dbReference type="STRING" id="92696.A0A4R0RHF7"/>
<keyword evidence="3" id="KW-1185">Reference proteome</keyword>
<accession>A0A4R0RHF7</accession>
<feature type="region of interest" description="Disordered" evidence="1">
    <location>
        <begin position="667"/>
        <end position="720"/>
    </location>
</feature>
<gene>
    <name evidence="2" type="ORF">EIP91_003007</name>
</gene>
<evidence type="ECO:0000313" key="2">
    <source>
        <dbReference type="EMBL" id="TCD65185.1"/>
    </source>
</evidence>
<feature type="compositionally biased region" description="Low complexity" evidence="1">
    <location>
        <begin position="670"/>
        <end position="687"/>
    </location>
</feature>